<dbReference type="AlphaFoldDB" id="D5UVC8"/>
<feature type="transmembrane region" description="Helical" evidence="2">
    <location>
        <begin position="29"/>
        <end position="49"/>
    </location>
</feature>
<dbReference type="Proteomes" id="UP000001213">
    <property type="component" value="Chromosome"/>
</dbReference>
<keyword evidence="2" id="KW-0472">Membrane</keyword>
<protein>
    <recommendedName>
        <fullName evidence="5">Mce-associated membrane protein</fullName>
    </recommendedName>
</protein>
<name>D5UVC8_TSUPD</name>
<reference evidence="4" key="1">
    <citation type="submission" date="2010-03" db="EMBL/GenBank/DDBJ databases">
        <title>The complete chromosome of Tsukamurella paurometabola DSM 20162.</title>
        <authorList>
            <consortium name="US DOE Joint Genome Institute (JGI-PGF)"/>
            <person name="Lucas S."/>
            <person name="Copeland A."/>
            <person name="Lapidus A."/>
            <person name="Glavina del Rio T."/>
            <person name="Dalin E."/>
            <person name="Tice H."/>
            <person name="Bruce D."/>
            <person name="Goodwin L."/>
            <person name="Pitluck S."/>
            <person name="Kyrpides N."/>
            <person name="Mavromatis K."/>
            <person name="Ivanova N."/>
            <person name="Mikhailova N."/>
            <person name="Munk A.C."/>
            <person name="Brettin T."/>
            <person name="Detter J.C."/>
            <person name="Tapia R."/>
            <person name="Han C."/>
            <person name="Larimer F."/>
            <person name="Land M."/>
            <person name="Hauser L."/>
            <person name="Markowitz V."/>
            <person name="Cheng J.-F."/>
            <person name="Hugenholtz P."/>
            <person name="Woyke T."/>
            <person name="Wu D."/>
            <person name="Jando M."/>
            <person name="Brambilla E."/>
            <person name="Klenk H.-P."/>
            <person name="Eisen J.A."/>
        </authorList>
    </citation>
    <scope>NUCLEOTIDE SEQUENCE [LARGE SCALE GENOMIC DNA]</scope>
    <source>
        <strain evidence="4">ATCC 8368 / DSM 20162 / CCUG 35730 / CIP 100753 / JCM 10117 / KCTC 9821 / NBRC 16120 / NCIMB 702349 / NCTC 13040</strain>
    </source>
</reference>
<keyword evidence="2" id="KW-0812">Transmembrane</keyword>
<evidence type="ECO:0000256" key="2">
    <source>
        <dbReference type="SAM" id="Phobius"/>
    </source>
</evidence>
<dbReference type="KEGG" id="tpr:Tpau_1086"/>
<organism evidence="3 4">
    <name type="scientific">Tsukamurella paurometabola (strain ATCC 8368 / DSM 20162 / CCUG 35730 / CIP 100753 / JCM 10117 / KCTC 9821 / NBRC 16120 / NCIMB 702349 / NCTC 13040)</name>
    <name type="common">Corynebacterium paurometabolum</name>
    <dbReference type="NCBI Taxonomy" id="521096"/>
    <lineage>
        <taxon>Bacteria</taxon>
        <taxon>Bacillati</taxon>
        <taxon>Actinomycetota</taxon>
        <taxon>Actinomycetes</taxon>
        <taxon>Mycobacteriales</taxon>
        <taxon>Tsukamurellaceae</taxon>
        <taxon>Tsukamurella</taxon>
    </lineage>
</organism>
<dbReference type="HOGENOM" id="CLU_085734_0_0_11"/>
<keyword evidence="2" id="KW-1133">Transmembrane helix</keyword>
<reference evidence="3 4" key="2">
    <citation type="journal article" date="2011" name="Stand. Genomic Sci.">
        <title>Complete genome sequence of Tsukamurella paurometabola type strain (no. 33).</title>
        <authorList>
            <person name="Munk A.C."/>
            <person name="Lapidus A."/>
            <person name="Lucas S."/>
            <person name="Nolan M."/>
            <person name="Tice H."/>
            <person name="Cheng J.F."/>
            <person name="Del Rio T.G."/>
            <person name="Goodwin L."/>
            <person name="Pitluck S."/>
            <person name="Liolios K."/>
            <person name="Huntemann M."/>
            <person name="Ivanova N."/>
            <person name="Mavromatis K."/>
            <person name="Mikhailova N."/>
            <person name="Pati A."/>
            <person name="Chen A."/>
            <person name="Palaniappan K."/>
            <person name="Tapia R."/>
            <person name="Han C."/>
            <person name="Land M."/>
            <person name="Hauser L."/>
            <person name="Chang Y.J."/>
            <person name="Jeffries C.D."/>
            <person name="Brettin T."/>
            <person name="Yasawong M."/>
            <person name="Brambilla E.M."/>
            <person name="Rohde M."/>
            <person name="Sikorski J."/>
            <person name="Goker M."/>
            <person name="Detter J.C."/>
            <person name="Woyke T."/>
            <person name="Bristow J."/>
            <person name="Eisen J.A."/>
            <person name="Markowitz V."/>
            <person name="Hugenholtz P."/>
            <person name="Kyrpides N.C."/>
            <person name="Klenk H.P."/>
        </authorList>
    </citation>
    <scope>NUCLEOTIDE SEQUENCE [LARGE SCALE GENOMIC DNA]</scope>
    <source>
        <strain evidence="4">ATCC 8368 / DSM 20162 / CCUG 35730 / CIP 100753 / JCM 10117 / KCTC 9821 / NBRC 16120 / NCIMB 702349 / NCTC 13040</strain>
    </source>
</reference>
<feature type="region of interest" description="Disordered" evidence="1">
    <location>
        <begin position="1"/>
        <end position="25"/>
    </location>
</feature>
<dbReference type="EMBL" id="CP001966">
    <property type="protein sequence ID" value="ADG77718.1"/>
    <property type="molecule type" value="Genomic_DNA"/>
</dbReference>
<evidence type="ECO:0000313" key="4">
    <source>
        <dbReference type="Proteomes" id="UP000001213"/>
    </source>
</evidence>
<dbReference type="STRING" id="521096.Tpau_1086"/>
<dbReference type="RefSeq" id="WP_013125756.1">
    <property type="nucleotide sequence ID" value="NC_014158.1"/>
</dbReference>
<dbReference type="eggNOG" id="ENOG5031DJF">
    <property type="taxonomic scope" value="Bacteria"/>
</dbReference>
<evidence type="ECO:0008006" key="5">
    <source>
        <dbReference type="Google" id="ProtNLM"/>
    </source>
</evidence>
<keyword evidence="4" id="KW-1185">Reference proteome</keyword>
<feature type="compositionally biased region" description="Polar residues" evidence="1">
    <location>
        <begin position="15"/>
        <end position="24"/>
    </location>
</feature>
<gene>
    <name evidence="3" type="ordered locus">Tpau_1086</name>
</gene>
<accession>D5UVC8</accession>
<sequence length="198" mass="21131">MSTTTTDGDHADRAPSQTPRSQPSVTTTVTVTVLVMALLAAAVAFGLLWNSQREELDRRNAANADRMHAEKVAADYAVATSTFDYRDLGPWRVALTTGVSPELKAKLEASVGAISQLMQPLQWVSKGTLLDSVTRSQAGEVYVVAVYISTQTSTVQSPNQEPKPASFTITLDKGKDWQLTEVGSDLQPVGGGAATPPR</sequence>
<proteinExistence type="predicted"/>
<evidence type="ECO:0000256" key="1">
    <source>
        <dbReference type="SAM" id="MobiDB-lite"/>
    </source>
</evidence>
<evidence type="ECO:0000313" key="3">
    <source>
        <dbReference type="EMBL" id="ADG77718.1"/>
    </source>
</evidence>